<evidence type="ECO:0008006" key="2">
    <source>
        <dbReference type="Google" id="ProtNLM"/>
    </source>
</evidence>
<dbReference type="GO" id="GO:0020037">
    <property type="term" value="F:heme binding"/>
    <property type="evidence" value="ECO:0007669"/>
    <property type="project" value="InterPro"/>
</dbReference>
<dbReference type="SUPFAM" id="SSF46458">
    <property type="entry name" value="Globin-like"/>
    <property type="match status" value="1"/>
</dbReference>
<accession>A0A9C7CYR6</accession>
<dbReference type="InterPro" id="IPR012292">
    <property type="entry name" value="Globin/Proto"/>
</dbReference>
<sequence>MSLVKPSERTPLAYQIGRESIDEVVYDFYDRIQNHPTLSKPFSIVTHWKEHKEKIAEFWWVVLGGIPNSPYKYDPVNKHFAAGFTQELLEDWKALFFEVLSQHLPLNLAQAWQSRVELIGGNLLMQNDRLIQKILK</sequence>
<dbReference type="CDD" id="cd08916">
    <property type="entry name" value="TrHb3_P"/>
    <property type="match status" value="1"/>
</dbReference>
<dbReference type="EMBL" id="AP026973">
    <property type="protein sequence ID" value="BDT77532.1"/>
    <property type="molecule type" value="Genomic_DNA"/>
</dbReference>
<evidence type="ECO:0000313" key="1">
    <source>
        <dbReference type="EMBL" id="BDT77532.1"/>
    </source>
</evidence>
<dbReference type="InterPro" id="IPR009050">
    <property type="entry name" value="Globin-like_sf"/>
</dbReference>
<reference evidence="1" key="1">
    <citation type="submission" date="2022-11" db="EMBL/GenBank/DDBJ databases">
        <title>Complete Genome Sequences of three Polynucleobacter sp. Subcluster PnecC Strains KF022, KF023, and KF032 Isolated from a Shallow Eutrophic Lake in Japan.</title>
        <authorList>
            <person name="Ogata Y."/>
            <person name="Watanabe K."/>
            <person name="Takemine S."/>
            <person name="Shindo C."/>
            <person name="Kurokawa R."/>
            <person name="Suda W."/>
        </authorList>
    </citation>
    <scope>NUCLEOTIDE SEQUENCE</scope>
    <source>
        <strain evidence="1">KF023</strain>
    </source>
</reference>
<dbReference type="KEGG" id="pyt:PKF023_13350"/>
<name>A0A9C7CYR6_9BURK</name>
<gene>
    <name evidence="1" type="ORF">PKF023_13350</name>
</gene>
<proteinExistence type="predicted"/>
<protein>
    <recommendedName>
        <fullName evidence="2">Hemoglobin</fullName>
    </recommendedName>
</protein>
<dbReference type="GO" id="GO:0019825">
    <property type="term" value="F:oxygen binding"/>
    <property type="evidence" value="ECO:0007669"/>
    <property type="project" value="InterPro"/>
</dbReference>
<dbReference type="AlphaFoldDB" id="A0A9C7CYR6"/>
<dbReference type="Gene3D" id="1.10.490.10">
    <property type="entry name" value="Globins"/>
    <property type="match status" value="1"/>
</dbReference>
<dbReference type="RefSeq" id="WP_281741917.1">
    <property type="nucleotide sequence ID" value="NZ_AP026973.1"/>
</dbReference>
<organism evidence="1">
    <name type="scientific">Polynucleobacter yangtzensis</name>
    <dbReference type="NCBI Taxonomy" id="1743159"/>
    <lineage>
        <taxon>Bacteria</taxon>
        <taxon>Pseudomonadati</taxon>
        <taxon>Pseudomonadota</taxon>
        <taxon>Betaproteobacteria</taxon>
        <taxon>Burkholderiales</taxon>
        <taxon>Burkholderiaceae</taxon>
        <taxon>Polynucleobacter</taxon>
    </lineage>
</organism>
<dbReference type="Proteomes" id="UP001211097">
    <property type="component" value="Chromosome"/>
</dbReference>